<reference evidence="2" key="1">
    <citation type="submission" date="2013-07" db="EMBL/GenBank/DDBJ databases">
        <title>The genome of Eucalyptus grandis.</title>
        <authorList>
            <person name="Schmutz J."/>
            <person name="Hayes R."/>
            <person name="Myburg A."/>
            <person name="Tuskan G."/>
            <person name="Grattapaglia D."/>
            <person name="Rokhsar D.S."/>
        </authorList>
    </citation>
    <scope>NUCLEOTIDE SEQUENCE</scope>
    <source>
        <tissue evidence="2">Leaf extractions</tissue>
    </source>
</reference>
<dbReference type="Gene3D" id="3.80.10.10">
    <property type="entry name" value="Ribonuclease Inhibitor"/>
    <property type="match status" value="1"/>
</dbReference>
<dbReference type="InterPro" id="IPR036047">
    <property type="entry name" value="F-box-like_dom_sf"/>
</dbReference>
<proteinExistence type="predicted"/>
<feature type="domain" description="F-box" evidence="1">
    <location>
        <begin position="22"/>
        <end position="73"/>
    </location>
</feature>
<dbReference type="PANTHER" id="PTHR34145:SF68">
    <property type="entry name" value="FBD DOMAIN-CONTAINING PROTEIN"/>
    <property type="match status" value="1"/>
</dbReference>
<dbReference type="OrthoDB" id="613853at2759"/>
<dbReference type="SUPFAM" id="SSF52047">
    <property type="entry name" value="RNI-like"/>
    <property type="match status" value="1"/>
</dbReference>
<dbReference type="PROSITE" id="PS50181">
    <property type="entry name" value="FBOX"/>
    <property type="match status" value="1"/>
</dbReference>
<dbReference type="eggNOG" id="ENOG502RYMX">
    <property type="taxonomic scope" value="Eukaryota"/>
</dbReference>
<dbReference type="STRING" id="71139.A0A059DHZ5"/>
<dbReference type="PANTHER" id="PTHR34145">
    <property type="entry name" value="OS02G0105600 PROTEIN"/>
    <property type="match status" value="1"/>
</dbReference>
<dbReference type="InterPro" id="IPR032675">
    <property type="entry name" value="LRR_dom_sf"/>
</dbReference>
<accession>A0A059DHZ5</accession>
<dbReference type="Gramene" id="KCW90079">
    <property type="protein sequence ID" value="KCW90079"/>
    <property type="gene ID" value="EUGRSUZ_A02273"/>
</dbReference>
<name>A0A059DHZ5_EUCGR</name>
<evidence type="ECO:0000259" key="1">
    <source>
        <dbReference type="PROSITE" id="PS50181"/>
    </source>
</evidence>
<protein>
    <recommendedName>
        <fullName evidence="1">F-box domain-containing protein</fullName>
    </recommendedName>
</protein>
<dbReference type="InterPro" id="IPR055357">
    <property type="entry name" value="LRR_At1g61320_AtMIF1"/>
</dbReference>
<dbReference type="Pfam" id="PF23622">
    <property type="entry name" value="LRR_At1g61320_AtMIF1"/>
    <property type="match status" value="1"/>
</dbReference>
<dbReference type="EMBL" id="KK198753">
    <property type="protein sequence ID" value="KCW90079.1"/>
    <property type="molecule type" value="Genomic_DNA"/>
</dbReference>
<evidence type="ECO:0000313" key="2">
    <source>
        <dbReference type="EMBL" id="KCW90079.1"/>
    </source>
</evidence>
<dbReference type="InterPro" id="IPR053772">
    <property type="entry name" value="At1g61320/At1g61330-like"/>
</dbReference>
<dbReference type="OMA" id="LASKLPC"/>
<dbReference type="InterPro" id="IPR001810">
    <property type="entry name" value="F-box_dom"/>
</dbReference>
<dbReference type="SUPFAM" id="SSF81383">
    <property type="entry name" value="F-box domain"/>
    <property type="match status" value="1"/>
</dbReference>
<sequence length="487" mass="56951">MDSSSPKSPRSESEAEPDYKYKDRISCLPEQVIDRILSLLTSREAQATCVLSRRWRHLYNSLLTDLDFDWLDLLEKLRDDPEQAEKERARYVEWVDNVVHHQSGKEHSLRRFVLRFDLNNSYKSHVDHWIRFALAKQVKVLDLHFMPVCYDDFKPDCDPSRLPYVLEREILIDADVGCSRRASGLGNFGLSPSISWHVGCRNLEQLSLFRVNVEGELIEQLLAACPVLEKLVLEYACGLRWLRVSGESQKLKYLCIRVCKDLQLIEIYDTTNLVSFTYRGWSFTYRGFEEQIIWYLDNVPRLSEVSIEGFSARQVDLIMSKLSRYSSLQIMKLYFTMPFPERVRLHRRQLPKFTSVKQLELRFEGYGDSSLLPLTPLIEAFPCLRSFVVELIYPKDMLCSPRELKRVVGPPHQFLKVVEFNNYYGRPCDLELVNYFIDNAIALEKLVVNPCEEEYITDGVKKVKEPRERALQQLMGKLPSRIELVIN</sequence>
<gene>
    <name evidence="2" type="ORF">EUGRSUZ_A02273</name>
</gene>
<dbReference type="AlphaFoldDB" id="A0A059DHZ5"/>
<dbReference type="InParanoid" id="A0A059DHZ5"/>
<dbReference type="KEGG" id="egr:104444393"/>
<dbReference type="FunCoup" id="A0A059DHZ5">
    <property type="interactions" value="433"/>
</dbReference>
<organism evidence="2">
    <name type="scientific">Eucalyptus grandis</name>
    <name type="common">Flooded gum</name>
    <dbReference type="NCBI Taxonomy" id="71139"/>
    <lineage>
        <taxon>Eukaryota</taxon>
        <taxon>Viridiplantae</taxon>
        <taxon>Streptophyta</taxon>
        <taxon>Embryophyta</taxon>
        <taxon>Tracheophyta</taxon>
        <taxon>Spermatophyta</taxon>
        <taxon>Magnoliopsida</taxon>
        <taxon>eudicotyledons</taxon>
        <taxon>Gunneridae</taxon>
        <taxon>Pentapetalae</taxon>
        <taxon>rosids</taxon>
        <taxon>malvids</taxon>
        <taxon>Myrtales</taxon>
        <taxon>Myrtaceae</taxon>
        <taxon>Myrtoideae</taxon>
        <taxon>Eucalypteae</taxon>
        <taxon>Eucalyptus</taxon>
    </lineage>
</organism>